<proteinExistence type="predicted"/>
<name>A0A5N6K9N9_MONLA</name>
<gene>
    <name evidence="2" type="ORF">EYC80_000119</name>
</gene>
<dbReference type="OrthoDB" id="10021397at2759"/>
<dbReference type="AlphaFoldDB" id="A0A5N6K9N9"/>
<reference evidence="2 3" key="1">
    <citation type="submission" date="2019-06" db="EMBL/GenBank/DDBJ databases">
        <title>Genome Sequence of the Brown Rot Fungal Pathogen Monilinia laxa.</title>
        <authorList>
            <person name="De Miccolis Angelini R.M."/>
            <person name="Landi L."/>
            <person name="Abate D."/>
            <person name="Pollastro S."/>
            <person name="Romanazzi G."/>
            <person name="Faretra F."/>
        </authorList>
    </citation>
    <scope>NUCLEOTIDE SEQUENCE [LARGE SCALE GENOMIC DNA]</scope>
    <source>
        <strain evidence="2 3">Mlax316</strain>
    </source>
</reference>
<evidence type="ECO:0000313" key="3">
    <source>
        <dbReference type="Proteomes" id="UP000326757"/>
    </source>
</evidence>
<dbReference type="EMBL" id="VIGI01000005">
    <property type="protein sequence ID" value="KAB8299873.1"/>
    <property type="molecule type" value="Genomic_DNA"/>
</dbReference>
<keyword evidence="1" id="KW-0472">Membrane</keyword>
<comment type="caution">
    <text evidence="2">The sequence shown here is derived from an EMBL/GenBank/DDBJ whole genome shotgun (WGS) entry which is preliminary data.</text>
</comment>
<accession>A0A5N6K9N9</accession>
<evidence type="ECO:0000256" key="1">
    <source>
        <dbReference type="SAM" id="Phobius"/>
    </source>
</evidence>
<feature type="transmembrane region" description="Helical" evidence="1">
    <location>
        <begin position="109"/>
        <end position="130"/>
    </location>
</feature>
<dbReference type="Proteomes" id="UP000326757">
    <property type="component" value="Unassembled WGS sequence"/>
</dbReference>
<sequence>MLSLQGEVVAGAGGAKLYLGILNLIAINTLERKLPAYIGGNEPICGAGTILRPFIGALMPKGASLMFTIRTETPTGAIYIFTVLIAIGAGLTAQISYTIASPKAPPHKVVVTIGLINIAQIKRLIIALSISGKSFQNVAFIYLGKILSPLGFSACDNNDAFAGSQSSLFVRSLQTVRRAVFQPIGQMCALLIADGAQCLVAGILLKLFVNNLVTDT</sequence>
<evidence type="ECO:0000313" key="2">
    <source>
        <dbReference type="EMBL" id="KAB8299873.1"/>
    </source>
</evidence>
<keyword evidence="1" id="KW-0812">Transmembrane</keyword>
<keyword evidence="1" id="KW-1133">Transmembrane helix</keyword>
<organism evidence="2 3">
    <name type="scientific">Monilinia laxa</name>
    <name type="common">Brown rot fungus</name>
    <name type="synonym">Sclerotinia laxa</name>
    <dbReference type="NCBI Taxonomy" id="61186"/>
    <lineage>
        <taxon>Eukaryota</taxon>
        <taxon>Fungi</taxon>
        <taxon>Dikarya</taxon>
        <taxon>Ascomycota</taxon>
        <taxon>Pezizomycotina</taxon>
        <taxon>Leotiomycetes</taxon>
        <taxon>Helotiales</taxon>
        <taxon>Sclerotiniaceae</taxon>
        <taxon>Monilinia</taxon>
    </lineage>
</organism>
<feature type="transmembrane region" description="Helical" evidence="1">
    <location>
        <begin position="76"/>
        <end position="97"/>
    </location>
</feature>
<keyword evidence="3" id="KW-1185">Reference proteome</keyword>
<protein>
    <submittedName>
        <fullName evidence="2">Uncharacterized protein</fullName>
    </submittedName>
</protein>